<evidence type="ECO:0000313" key="1">
    <source>
        <dbReference type="EMBL" id="KAL0131237.1"/>
    </source>
</evidence>
<comment type="caution">
    <text evidence="1">The sequence shown here is derived from an EMBL/GenBank/DDBJ whole genome shotgun (WGS) entry which is preliminary data.</text>
</comment>
<name>A0AAW2GVD8_9HYME</name>
<dbReference type="Proteomes" id="UP001430953">
    <property type="component" value="Unassembled WGS sequence"/>
</dbReference>
<reference evidence="1 2" key="1">
    <citation type="submission" date="2023-03" db="EMBL/GenBank/DDBJ databases">
        <title>High recombination rates correlate with genetic variation in Cardiocondyla obscurior ants.</title>
        <authorList>
            <person name="Errbii M."/>
        </authorList>
    </citation>
    <scope>NUCLEOTIDE SEQUENCE [LARGE SCALE GENOMIC DNA]</scope>
    <source>
        <strain evidence="1">Alpha-2009</strain>
        <tissue evidence="1">Whole body</tissue>
    </source>
</reference>
<keyword evidence="2" id="KW-1185">Reference proteome</keyword>
<dbReference type="EMBL" id="JADYXP020000002">
    <property type="protein sequence ID" value="KAL0131237.1"/>
    <property type="molecule type" value="Genomic_DNA"/>
</dbReference>
<gene>
    <name evidence="1" type="ORF">PUN28_002652</name>
</gene>
<proteinExistence type="predicted"/>
<sequence length="174" mass="19625">MIDEVSSKNVLIDDRLLLGLIMSGLGSNKREINCCIIYRGNSTLKRLTSSISKLLLEQEEHRSRRRCDVKVNDTRIDCLRPDKTRNFPSPHRASPAITSDHIRATLRCSVTVGGGDRRSQCADQLQRFMDHLIAKSTQLRRYAGHAKSIHVVSIHRHSTGQIKVNFSHVLSSPT</sequence>
<accession>A0AAW2GVD8</accession>
<organism evidence="1 2">
    <name type="scientific">Cardiocondyla obscurior</name>
    <dbReference type="NCBI Taxonomy" id="286306"/>
    <lineage>
        <taxon>Eukaryota</taxon>
        <taxon>Metazoa</taxon>
        <taxon>Ecdysozoa</taxon>
        <taxon>Arthropoda</taxon>
        <taxon>Hexapoda</taxon>
        <taxon>Insecta</taxon>
        <taxon>Pterygota</taxon>
        <taxon>Neoptera</taxon>
        <taxon>Endopterygota</taxon>
        <taxon>Hymenoptera</taxon>
        <taxon>Apocrita</taxon>
        <taxon>Aculeata</taxon>
        <taxon>Formicoidea</taxon>
        <taxon>Formicidae</taxon>
        <taxon>Myrmicinae</taxon>
        <taxon>Cardiocondyla</taxon>
    </lineage>
</organism>
<evidence type="ECO:0000313" key="2">
    <source>
        <dbReference type="Proteomes" id="UP001430953"/>
    </source>
</evidence>
<dbReference type="AlphaFoldDB" id="A0AAW2GVD8"/>
<protein>
    <submittedName>
        <fullName evidence="1">Uncharacterized protein</fullName>
    </submittedName>
</protein>